<evidence type="ECO:0000313" key="1">
    <source>
        <dbReference type="EMBL" id="EUJ32588.1"/>
    </source>
</evidence>
<reference evidence="1 2" key="1">
    <citation type="journal article" date="2014" name="Int. J. Syst. Evol. Microbiol.">
        <title>Listeria floridensis sp. nov., Listeria aquatica sp. nov., Listeria cornellensis sp. nov., Listeria riparia sp. nov. and Listeria grandensis sp. nov., from agricultural and natural environments.</title>
        <authorList>
            <person name="den Bakker H.C."/>
            <person name="Warchocki S."/>
            <person name="Wright E.M."/>
            <person name="Allred A.F."/>
            <person name="Ahlstrom C."/>
            <person name="Manuel C.S."/>
            <person name="Stasiewicz M.J."/>
            <person name="Burrell A."/>
            <person name="Roof S."/>
            <person name="Strawn L."/>
            <person name="Fortes E.D."/>
            <person name="Nightingale K.K."/>
            <person name="Kephart D."/>
            <person name="Wiedmann M."/>
        </authorList>
    </citation>
    <scope>NUCLEOTIDE SEQUENCE [LARGE SCALE GENOMIC DNA]</scope>
    <source>
        <strain evidence="2">FSL F6-969</strain>
    </source>
</reference>
<dbReference type="STRING" id="1265820.PCORN_01395"/>
<evidence type="ECO:0008006" key="3">
    <source>
        <dbReference type="Google" id="ProtNLM"/>
    </source>
</evidence>
<keyword evidence="2" id="KW-1185">Reference proteome</keyword>
<dbReference type="SUPFAM" id="SSF53474">
    <property type="entry name" value="alpha/beta-Hydrolases"/>
    <property type="match status" value="1"/>
</dbReference>
<dbReference type="AlphaFoldDB" id="W7CI19"/>
<dbReference type="PATRIC" id="fig|1265820.5.peg.270"/>
<dbReference type="Gene3D" id="3.40.50.1820">
    <property type="entry name" value="alpha/beta hydrolase"/>
    <property type="match status" value="1"/>
</dbReference>
<accession>W7CI19</accession>
<sequence>MTMKAHVNGIELSYHIYGRGEPLVLLHGNGQSHGAMKRQIDFFRKKLSSDCGGFAWSWKVRIGFSAA</sequence>
<protein>
    <recommendedName>
        <fullName evidence="3">Alpha/beta hydrolase</fullName>
    </recommendedName>
</protein>
<dbReference type="Proteomes" id="UP000019254">
    <property type="component" value="Unassembled WGS sequence"/>
</dbReference>
<comment type="caution">
    <text evidence="1">The sequence shown here is derived from an EMBL/GenBank/DDBJ whole genome shotgun (WGS) entry which is preliminary data.</text>
</comment>
<organism evidence="1 2">
    <name type="scientific">Listeria cornellensis FSL F6-0969</name>
    <dbReference type="NCBI Taxonomy" id="1265820"/>
    <lineage>
        <taxon>Bacteria</taxon>
        <taxon>Bacillati</taxon>
        <taxon>Bacillota</taxon>
        <taxon>Bacilli</taxon>
        <taxon>Bacillales</taxon>
        <taxon>Listeriaceae</taxon>
        <taxon>Listeria</taxon>
    </lineage>
</organism>
<evidence type="ECO:0000313" key="2">
    <source>
        <dbReference type="Proteomes" id="UP000019254"/>
    </source>
</evidence>
<dbReference type="EMBL" id="AODE01000004">
    <property type="protein sequence ID" value="EUJ32588.1"/>
    <property type="molecule type" value="Genomic_DNA"/>
</dbReference>
<name>W7CI19_9LIST</name>
<dbReference type="InterPro" id="IPR029058">
    <property type="entry name" value="AB_hydrolase_fold"/>
</dbReference>
<gene>
    <name evidence="1" type="ORF">PCORN_01395</name>
</gene>
<proteinExistence type="predicted"/>